<sequence>MVKQKKSNPAAVRRPRIPADKIYNGPDANGKQKAKEELNMTEETTRQNIKELKLFLKQRNRLPDHIAGVNEDEWFENYLILNKNDLDRTKENLEIYFKLKEILPEAYLERDAHSTLMDKSFHNTMIAWCPKPDRSGNRIAIYGHISDKASDFDVITLGNRMVAMVDMFLKEGVDWCSLIILCDLSKTKLGHLTKYPIFLMKKFFDYAWKAYPERIAQIHIIHPPIYLEYVLALFRPFLREKIKNRIIVHSKIDTLYDHIDRSLLPTDYGGELPYTAIEINDAFQEKLKKYEDYLQLSAREHRPLPEDKTEEISHGFIKYFYITLKNTTTNRIRIYVQKQTIY</sequence>
<dbReference type="AlphaFoldDB" id="A0A8D8LVJ0"/>
<dbReference type="PANTHER" id="PTHR10174:SF222">
    <property type="entry name" value="GH10083P-RELATED"/>
    <property type="match status" value="1"/>
</dbReference>
<protein>
    <submittedName>
        <fullName evidence="3">Alpha-tocopherol transfer protein-like</fullName>
    </submittedName>
</protein>
<feature type="compositionally biased region" description="Basic and acidic residues" evidence="1">
    <location>
        <begin position="33"/>
        <end position="43"/>
    </location>
</feature>
<dbReference type="SUPFAM" id="SSF52087">
    <property type="entry name" value="CRAL/TRIO domain"/>
    <property type="match status" value="1"/>
</dbReference>
<dbReference type="Gene3D" id="3.40.525.10">
    <property type="entry name" value="CRAL-TRIO lipid binding domain"/>
    <property type="match status" value="1"/>
</dbReference>
<organism evidence="3">
    <name type="scientific">Cacopsylla melanoneura</name>
    <dbReference type="NCBI Taxonomy" id="428564"/>
    <lineage>
        <taxon>Eukaryota</taxon>
        <taxon>Metazoa</taxon>
        <taxon>Ecdysozoa</taxon>
        <taxon>Arthropoda</taxon>
        <taxon>Hexapoda</taxon>
        <taxon>Insecta</taxon>
        <taxon>Pterygota</taxon>
        <taxon>Neoptera</taxon>
        <taxon>Paraneoptera</taxon>
        <taxon>Hemiptera</taxon>
        <taxon>Sternorrhyncha</taxon>
        <taxon>Psylloidea</taxon>
        <taxon>Psyllidae</taxon>
        <taxon>Psyllinae</taxon>
        <taxon>Cacopsylla</taxon>
    </lineage>
</organism>
<dbReference type="SMART" id="SM00516">
    <property type="entry name" value="SEC14"/>
    <property type="match status" value="1"/>
</dbReference>
<dbReference type="PROSITE" id="PS50191">
    <property type="entry name" value="CRAL_TRIO"/>
    <property type="match status" value="1"/>
</dbReference>
<dbReference type="GO" id="GO:0016020">
    <property type="term" value="C:membrane"/>
    <property type="evidence" value="ECO:0007669"/>
    <property type="project" value="TreeGrafter"/>
</dbReference>
<reference evidence="3" key="1">
    <citation type="submission" date="2021-05" db="EMBL/GenBank/DDBJ databases">
        <authorList>
            <person name="Alioto T."/>
            <person name="Alioto T."/>
            <person name="Gomez Garrido J."/>
        </authorList>
    </citation>
    <scope>NUCLEOTIDE SEQUENCE</scope>
</reference>
<feature type="region of interest" description="Disordered" evidence="1">
    <location>
        <begin position="1"/>
        <end position="43"/>
    </location>
</feature>
<proteinExistence type="predicted"/>
<dbReference type="InterPro" id="IPR001251">
    <property type="entry name" value="CRAL-TRIO_dom"/>
</dbReference>
<feature type="domain" description="CRAL-TRIO" evidence="2">
    <location>
        <begin position="113"/>
        <end position="276"/>
    </location>
</feature>
<dbReference type="EMBL" id="HBUF01027158">
    <property type="protein sequence ID" value="CAG6613308.1"/>
    <property type="molecule type" value="Transcribed_RNA"/>
</dbReference>
<dbReference type="CDD" id="cd00170">
    <property type="entry name" value="SEC14"/>
    <property type="match status" value="1"/>
</dbReference>
<dbReference type="GO" id="GO:1902936">
    <property type="term" value="F:phosphatidylinositol bisphosphate binding"/>
    <property type="evidence" value="ECO:0007669"/>
    <property type="project" value="TreeGrafter"/>
</dbReference>
<evidence type="ECO:0000259" key="2">
    <source>
        <dbReference type="PROSITE" id="PS50191"/>
    </source>
</evidence>
<evidence type="ECO:0000313" key="3">
    <source>
        <dbReference type="EMBL" id="CAG6613308.1"/>
    </source>
</evidence>
<dbReference type="PRINTS" id="PR00180">
    <property type="entry name" value="CRETINALDHBP"/>
</dbReference>
<accession>A0A8D8LVJ0</accession>
<dbReference type="InterPro" id="IPR036865">
    <property type="entry name" value="CRAL-TRIO_dom_sf"/>
</dbReference>
<name>A0A8D8LVJ0_9HEMI</name>
<dbReference type="Pfam" id="PF00650">
    <property type="entry name" value="CRAL_TRIO"/>
    <property type="match status" value="1"/>
</dbReference>
<dbReference type="PANTHER" id="PTHR10174">
    <property type="entry name" value="ALPHA-TOCOPHEROL TRANSFER PROTEIN-RELATED"/>
    <property type="match status" value="1"/>
</dbReference>
<evidence type="ECO:0000256" key="1">
    <source>
        <dbReference type="SAM" id="MobiDB-lite"/>
    </source>
</evidence>